<proteinExistence type="predicted"/>
<reference evidence="2" key="1">
    <citation type="submission" date="2014-03" db="EMBL/GenBank/DDBJ databases">
        <authorList>
            <person name="Aksoy S."/>
            <person name="Warren W."/>
            <person name="Wilson R.K."/>
        </authorList>
    </citation>
    <scope>NUCLEOTIDE SEQUENCE [LARGE SCALE GENOMIC DNA]</scope>
    <source>
        <strain evidence="2">IAEA</strain>
    </source>
</reference>
<keyword evidence="2" id="KW-1185">Reference proteome</keyword>
<organism evidence="1 2">
    <name type="scientific">Glossina pallidipes</name>
    <name type="common">Tsetse fly</name>
    <dbReference type="NCBI Taxonomy" id="7398"/>
    <lineage>
        <taxon>Eukaryota</taxon>
        <taxon>Metazoa</taxon>
        <taxon>Ecdysozoa</taxon>
        <taxon>Arthropoda</taxon>
        <taxon>Hexapoda</taxon>
        <taxon>Insecta</taxon>
        <taxon>Pterygota</taxon>
        <taxon>Neoptera</taxon>
        <taxon>Endopterygota</taxon>
        <taxon>Diptera</taxon>
        <taxon>Brachycera</taxon>
        <taxon>Muscomorpha</taxon>
        <taxon>Hippoboscoidea</taxon>
        <taxon>Glossinidae</taxon>
        <taxon>Glossina</taxon>
    </lineage>
</organism>
<protein>
    <submittedName>
        <fullName evidence="1">Uncharacterized protein</fullName>
    </submittedName>
</protein>
<dbReference type="AlphaFoldDB" id="A0A1A9ZMJ4"/>
<name>A0A1A9ZMJ4_GLOPL</name>
<dbReference type="VEuPathDB" id="VectorBase:GPAI019291"/>
<evidence type="ECO:0000313" key="1">
    <source>
        <dbReference type="EnsemblMetazoa" id="GPAI019291-PA"/>
    </source>
</evidence>
<dbReference type="EnsemblMetazoa" id="GPAI019291-RA">
    <property type="protein sequence ID" value="GPAI019291-PA"/>
    <property type="gene ID" value="GPAI019291"/>
</dbReference>
<dbReference type="Proteomes" id="UP000092445">
    <property type="component" value="Unassembled WGS sequence"/>
</dbReference>
<sequence length="110" mass="12862">MNENSHYNLNIFAAVRTNNIKKSLNEHLFDAHPGMLFAKVNHHRAENLKEHHIDHHFAITTLVLYFLAEWYLINYDTENIDNVPASLTIKSSTNSTVDKVFRFVLDFLIH</sequence>
<accession>A0A1A9ZMJ4</accession>
<evidence type="ECO:0000313" key="2">
    <source>
        <dbReference type="Proteomes" id="UP000092445"/>
    </source>
</evidence>
<reference evidence="1" key="2">
    <citation type="submission" date="2020-05" db="UniProtKB">
        <authorList>
            <consortium name="EnsemblMetazoa"/>
        </authorList>
    </citation>
    <scope>IDENTIFICATION</scope>
    <source>
        <strain evidence="1">IAEA</strain>
    </source>
</reference>